<evidence type="ECO:0000256" key="1">
    <source>
        <dbReference type="SAM" id="MobiDB-lite"/>
    </source>
</evidence>
<dbReference type="Proteomes" id="UP000596661">
    <property type="component" value="Chromosome 5"/>
</dbReference>
<keyword evidence="3" id="KW-1185">Reference proteome</keyword>
<reference evidence="2" key="2">
    <citation type="submission" date="2021-03" db="UniProtKB">
        <authorList>
            <consortium name="EnsemblPlants"/>
        </authorList>
    </citation>
    <scope>IDENTIFICATION</scope>
</reference>
<dbReference type="AlphaFoldDB" id="A0A803PKP7"/>
<evidence type="ECO:0000313" key="2">
    <source>
        <dbReference type="EnsemblPlants" id="cds.evm.model.05.1276"/>
    </source>
</evidence>
<feature type="compositionally biased region" description="Basic and acidic residues" evidence="1">
    <location>
        <begin position="63"/>
        <end position="83"/>
    </location>
</feature>
<evidence type="ECO:0000313" key="3">
    <source>
        <dbReference type="Proteomes" id="UP000596661"/>
    </source>
</evidence>
<organism evidence="2 3">
    <name type="scientific">Cannabis sativa</name>
    <name type="common">Hemp</name>
    <name type="synonym">Marijuana</name>
    <dbReference type="NCBI Taxonomy" id="3483"/>
    <lineage>
        <taxon>Eukaryota</taxon>
        <taxon>Viridiplantae</taxon>
        <taxon>Streptophyta</taxon>
        <taxon>Embryophyta</taxon>
        <taxon>Tracheophyta</taxon>
        <taxon>Spermatophyta</taxon>
        <taxon>Magnoliopsida</taxon>
        <taxon>eudicotyledons</taxon>
        <taxon>Gunneridae</taxon>
        <taxon>Pentapetalae</taxon>
        <taxon>rosids</taxon>
        <taxon>fabids</taxon>
        <taxon>Rosales</taxon>
        <taxon>Cannabaceae</taxon>
        <taxon>Cannabis</taxon>
    </lineage>
</organism>
<dbReference type="Gramene" id="evm.model.05.1276">
    <property type="protein sequence ID" value="cds.evm.model.05.1276"/>
    <property type="gene ID" value="evm.TU.05.1276"/>
</dbReference>
<protein>
    <submittedName>
        <fullName evidence="2">Uncharacterized protein</fullName>
    </submittedName>
</protein>
<feature type="region of interest" description="Disordered" evidence="1">
    <location>
        <begin position="18"/>
        <end position="48"/>
    </location>
</feature>
<sequence>MWPGLTLTKRHMLSYQIVLPNKMRSPRSSPNTSEQAMEMQHHDNSLEDTNDVLMPQMEEMDDAEYHDSSHHDSGYEDLQRAFG</sequence>
<dbReference type="EnsemblPlants" id="evm.model.05.1276">
    <property type="protein sequence ID" value="cds.evm.model.05.1276"/>
    <property type="gene ID" value="evm.TU.05.1276"/>
</dbReference>
<dbReference type="EMBL" id="UZAU01000520">
    <property type="status" value="NOT_ANNOTATED_CDS"/>
    <property type="molecule type" value="Genomic_DNA"/>
</dbReference>
<feature type="compositionally biased region" description="Polar residues" evidence="1">
    <location>
        <begin position="26"/>
        <end position="35"/>
    </location>
</feature>
<reference evidence="2" key="1">
    <citation type="submission" date="2018-11" db="EMBL/GenBank/DDBJ databases">
        <authorList>
            <person name="Grassa J C."/>
        </authorList>
    </citation>
    <scope>NUCLEOTIDE SEQUENCE [LARGE SCALE GENOMIC DNA]</scope>
</reference>
<accession>A0A803PKP7</accession>
<name>A0A803PKP7_CANSA</name>
<feature type="region of interest" description="Disordered" evidence="1">
    <location>
        <begin position="62"/>
        <end position="83"/>
    </location>
</feature>
<proteinExistence type="predicted"/>